<dbReference type="InterPro" id="IPR058625">
    <property type="entry name" value="MdtA-like_BSH"/>
</dbReference>
<dbReference type="EMBL" id="FO082060">
    <property type="protein sequence ID" value="CCE22058.1"/>
    <property type="molecule type" value="Genomic_DNA"/>
</dbReference>
<dbReference type="SUPFAM" id="SSF111369">
    <property type="entry name" value="HlyD-like secretion proteins"/>
    <property type="match status" value="1"/>
</dbReference>
<dbReference type="Gene3D" id="2.40.30.170">
    <property type="match status" value="1"/>
</dbReference>
<accession>G4SXK3</accession>
<feature type="domain" description="Multidrug resistance protein MdtA-like barrel-sandwich hybrid" evidence="2">
    <location>
        <begin position="66"/>
        <end position="217"/>
    </location>
</feature>
<protein>
    <submittedName>
        <fullName evidence="3">Efflux transporter, RND family, MFP subunit</fullName>
    </submittedName>
</protein>
<dbReference type="Proteomes" id="UP000008315">
    <property type="component" value="Chromosome"/>
</dbReference>
<dbReference type="Gene3D" id="2.40.50.100">
    <property type="match status" value="1"/>
</dbReference>
<evidence type="ECO:0000313" key="4">
    <source>
        <dbReference type="Proteomes" id="UP000008315"/>
    </source>
</evidence>
<evidence type="ECO:0000259" key="2">
    <source>
        <dbReference type="Pfam" id="PF25917"/>
    </source>
</evidence>
<dbReference type="KEGG" id="mah:MEALZ_0358"/>
<gene>
    <name evidence="3" type="ordered locus">MEALZ_0358</name>
</gene>
<dbReference type="PANTHER" id="PTHR30469">
    <property type="entry name" value="MULTIDRUG RESISTANCE PROTEIN MDTA"/>
    <property type="match status" value="1"/>
</dbReference>
<dbReference type="InterPro" id="IPR006143">
    <property type="entry name" value="RND_pump_MFP"/>
</dbReference>
<organism evidence="3 4">
    <name type="scientific">Methylotuvimicrobium alcaliphilum (strain DSM 19304 / NCIMB 14124 / VKM B-2133 / 20Z)</name>
    <name type="common">Methylomicrobium alcaliphilum</name>
    <dbReference type="NCBI Taxonomy" id="1091494"/>
    <lineage>
        <taxon>Bacteria</taxon>
        <taxon>Pseudomonadati</taxon>
        <taxon>Pseudomonadota</taxon>
        <taxon>Gammaproteobacteria</taxon>
        <taxon>Methylococcales</taxon>
        <taxon>Methylococcaceae</taxon>
        <taxon>Methylotuvimicrobium</taxon>
    </lineage>
</organism>
<dbReference type="HOGENOM" id="CLU_018816_14_4_6"/>
<dbReference type="Pfam" id="PF25917">
    <property type="entry name" value="BSH_RND"/>
    <property type="match status" value="1"/>
</dbReference>
<dbReference type="GO" id="GO:1990281">
    <property type="term" value="C:efflux pump complex"/>
    <property type="evidence" value="ECO:0007669"/>
    <property type="project" value="TreeGrafter"/>
</dbReference>
<reference evidence="4" key="1">
    <citation type="journal article" date="2012" name="J. Bacteriol.">
        <title>Genome sequence of the haloalkaliphilic methanotrophic bacterium Methylomicrobium alcaliphilum 20Z.</title>
        <authorList>
            <person name="Vuilleumier S."/>
            <person name="Khmelenina V.N."/>
            <person name="Bringel F."/>
            <person name="Reshetnikov A.S."/>
            <person name="Lajus A."/>
            <person name="Mangenot S."/>
            <person name="Rouy Z."/>
            <person name="Op den Camp H.J."/>
            <person name="Jetten M.S."/>
            <person name="Dispirito A.A."/>
            <person name="Dunfield P."/>
            <person name="Klotz M.G."/>
            <person name="Semrau J.D."/>
            <person name="Stein L.Y."/>
            <person name="Barbe V."/>
            <person name="Medigue C."/>
            <person name="Trotsenko Y.A."/>
            <person name="Kalyuzhnaya M.G."/>
        </authorList>
    </citation>
    <scope>NUCLEOTIDE SEQUENCE [LARGE SCALE GENOMIC DNA]</scope>
    <source>
        <strain evidence="4">DSM 19304 / NCIMB 14124 / VKM B-2133 / 20Z</strain>
    </source>
</reference>
<dbReference type="STRING" id="1091494.MEALZ_0358"/>
<sequence>MNRMPLQKRTLALLAVIVPLLVLFVYVALRSGPLAPVTVTVAEVEAKSIAPALFGIGTVEARYTYKIGPTVAGRVQRLEVHVGDRVKGGQVLGEMDPVDLDDRVRSQESTFKRAEAALREAKARQTYAKAQLHRYEQLFAVRSTSEEIVATKRQELQIADAVLTVAREDVARARSDREALITQGDNLRLIAPADGLVSSRDADPGTTVVAGQAVVEVIDPESLWLNVRFDQISAAGLAAGLPARIVLRSRSGHVLAGRLLRVEPKADAVTEEMLAKVSFDLPPDPLPPLGELAEVTVDLPALPAAPVIPNAAIHRENGQVGFWQAMDGDLHFTPVKLGVADLDGQVQIRDGLKNGDRVVVYSEKALTARSRIHVVEHIPGAVR</sequence>
<dbReference type="NCBIfam" id="TIGR01730">
    <property type="entry name" value="RND_mfp"/>
    <property type="match status" value="1"/>
</dbReference>
<keyword evidence="4" id="KW-1185">Reference proteome</keyword>
<dbReference type="GO" id="GO:0015562">
    <property type="term" value="F:efflux transmembrane transporter activity"/>
    <property type="evidence" value="ECO:0007669"/>
    <property type="project" value="TreeGrafter"/>
</dbReference>
<comment type="similarity">
    <text evidence="1">Belongs to the membrane fusion protein (MFP) (TC 8.A.1) family.</text>
</comment>
<dbReference type="AlphaFoldDB" id="G4SXK3"/>
<dbReference type="Gene3D" id="2.40.420.20">
    <property type="match status" value="1"/>
</dbReference>
<dbReference type="PANTHER" id="PTHR30469:SF15">
    <property type="entry name" value="HLYD FAMILY OF SECRETION PROTEINS"/>
    <property type="match status" value="1"/>
</dbReference>
<evidence type="ECO:0000256" key="1">
    <source>
        <dbReference type="ARBA" id="ARBA00009477"/>
    </source>
</evidence>
<dbReference type="Gene3D" id="1.10.287.470">
    <property type="entry name" value="Helix hairpin bin"/>
    <property type="match status" value="1"/>
</dbReference>
<dbReference type="RefSeq" id="WP_014146867.1">
    <property type="nucleotide sequence ID" value="NC_016112.1"/>
</dbReference>
<evidence type="ECO:0000313" key="3">
    <source>
        <dbReference type="EMBL" id="CCE22058.1"/>
    </source>
</evidence>
<proteinExistence type="inferred from homology"/>
<dbReference type="PATRIC" id="fig|271065.3.peg.371"/>
<name>G4SXK3_META2</name>